<evidence type="ECO:0000259" key="5">
    <source>
        <dbReference type="Pfam" id="PF12766"/>
    </source>
</evidence>
<organism evidence="6 7">
    <name type="scientific">Ideonella margarita</name>
    <dbReference type="NCBI Taxonomy" id="2984191"/>
    <lineage>
        <taxon>Bacteria</taxon>
        <taxon>Pseudomonadati</taxon>
        <taxon>Pseudomonadota</taxon>
        <taxon>Betaproteobacteria</taxon>
        <taxon>Burkholderiales</taxon>
        <taxon>Sphaerotilaceae</taxon>
        <taxon>Ideonella</taxon>
    </lineage>
</organism>
<keyword evidence="7" id="KW-1185">Reference proteome</keyword>
<dbReference type="InterPro" id="IPR000659">
    <property type="entry name" value="Pyridox_Oxase"/>
</dbReference>
<proteinExistence type="predicted"/>
<protein>
    <submittedName>
        <fullName evidence="6">Pyridoxamine 5'-phosphate oxidase family protein</fullName>
    </submittedName>
</protein>
<dbReference type="Proteomes" id="UP001379945">
    <property type="component" value="Unassembled WGS sequence"/>
</dbReference>
<gene>
    <name evidence="6" type="ORF">AACH00_01420</name>
</gene>
<dbReference type="EMBL" id="JBBUTI010000001">
    <property type="protein sequence ID" value="MEK8045000.1"/>
    <property type="molecule type" value="Genomic_DNA"/>
</dbReference>
<evidence type="ECO:0000256" key="4">
    <source>
        <dbReference type="ARBA" id="ARBA00023002"/>
    </source>
</evidence>
<comment type="caution">
    <text evidence="6">The sequence shown here is derived from an EMBL/GenBank/DDBJ whole genome shotgun (WGS) entry which is preliminary data.</text>
</comment>
<dbReference type="SUPFAM" id="SSF50475">
    <property type="entry name" value="FMN-binding split barrel"/>
    <property type="match status" value="1"/>
</dbReference>
<sequence length="195" mass="21171">MSAVPHPAPDPVQLDELHGRVWAELTRAARDRGHGWRQVTLATVDHEGAPDARTVILREADASQQVLRFYTDARSPKAGQIEQQPQGLIVAWCPELAWQLRLRVQLSLLASGLAVSSRWASMQLSRAANDYLAPQAPGSLLDAAGAAHEGPPAGENRGHFAVIEARVVSIDWLSLQPSGHRRALLGADGARWLQP</sequence>
<dbReference type="InterPro" id="IPR012349">
    <property type="entry name" value="Split_barrel_FMN-bd"/>
</dbReference>
<evidence type="ECO:0000256" key="1">
    <source>
        <dbReference type="ARBA" id="ARBA00001917"/>
    </source>
</evidence>
<reference evidence="6 7" key="1">
    <citation type="submission" date="2024-04" db="EMBL/GenBank/DDBJ databases">
        <title>Novel species of the genus Ideonella isolated from streams.</title>
        <authorList>
            <person name="Lu H."/>
        </authorList>
    </citation>
    <scope>NUCLEOTIDE SEQUENCE [LARGE SCALE GENOMIC DNA]</scope>
    <source>
        <strain evidence="6 7">LYT19W</strain>
    </source>
</reference>
<evidence type="ECO:0000256" key="2">
    <source>
        <dbReference type="ARBA" id="ARBA00022630"/>
    </source>
</evidence>
<dbReference type="InterPro" id="IPR024624">
    <property type="entry name" value="Pyridox_Oxase_Alr4036_FMN-bd"/>
</dbReference>
<accession>A0ABU9C3Z5</accession>
<dbReference type="RefSeq" id="WP_341397153.1">
    <property type="nucleotide sequence ID" value="NZ_JBBUTI010000001.1"/>
</dbReference>
<dbReference type="PANTHER" id="PTHR10851:SF0">
    <property type="entry name" value="PYRIDOXINE-5'-PHOSPHATE OXIDASE"/>
    <property type="match status" value="1"/>
</dbReference>
<dbReference type="Pfam" id="PF12766">
    <property type="entry name" value="Pyridox_oxase_2"/>
    <property type="match status" value="1"/>
</dbReference>
<keyword evidence="2" id="KW-0285">Flavoprotein</keyword>
<name>A0ABU9C3Z5_9BURK</name>
<keyword evidence="3" id="KW-0288">FMN</keyword>
<evidence type="ECO:0000313" key="7">
    <source>
        <dbReference type="Proteomes" id="UP001379945"/>
    </source>
</evidence>
<dbReference type="Gene3D" id="2.30.110.10">
    <property type="entry name" value="Electron Transport, Fmn-binding Protein, Chain A"/>
    <property type="match status" value="1"/>
</dbReference>
<feature type="domain" description="Pyridoxamine 5'-phosphate oxidase Alr4036 family FMN-binding" evidence="5">
    <location>
        <begin position="23"/>
        <end position="107"/>
    </location>
</feature>
<comment type="cofactor">
    <cofactor evidence="1">
        <name>FMN</name>
        <dbReference type="ChEBI" id="CHEBI:58210"/>
    </cofactor>
</comment>
<keyword evidence="4" id="KW-0560">Oxidoreductase</keyword>
<evidence type="ECO:0000256" key="3">
    <source>
        <dbReference type="ARBA" id="ARBA00022643"/>
    </source>
</evidence>
<dbReference type="PANTHER" id="PTHR10851">
    <property type="entry name" value="PYRIDOXINE-5-PHOSPHATE OXIDASE"/>
    <property type="match status" value="1"/>
</dbReference>
<evidence type="ECO:0000313" key="6">
    <source>
        <dbReference type="EMBL" id="MEK8045000.1"/>
    </source>
</evidence>